<organism evidence="1 2">
    <name type="scientific">Prorocentrum cordatum</name>
    <dbReference type="NCBI Taxonomy" id="2364126"/>
    <lineage>
        <taxon>Eukaryota</taxon>
        <taxon>Sar</taxon>
        <taxon>Alveolata</taxon>
        <taxon>Dinophyceae</taxon>
        <taxon>Prorocentrales</taxon>
        <taxon>Prorocentraceae</taxon>
        <taxon>Prorocentrum</taxon>
    </lineage>
</organism>
<feature type="non-terminal residue" evidence="1">
    <location>
        <position position="549"/>
    </location>
</feature>
<reference evidence="1" key="1">
    <citation type="submission" date="2023-10" db="EMBL/GenBank/DDBJ databases">
        <authorList>
            <person name="Chen Y."/>
            <person name="Shah S."/>
            <person name="Dougan E. K."/>
            <person name="Thang M."/>
            <person name="Chan C."/>
        </authorList>
    </citation>
    <scope>NUCLEOTIDE SEQUENCE [LARGE SCALE GENOMIC DNA]</scope>
</reference>
<accession>A0ABN9UYV7</accession>
<dbReference type="EMBL" id="CAUYUJ010016442">
    <property type="protein sequence ID" value="CAK0865341.1"/>
    <property type="molecule type" value="Genomic_DNA"/>
</dbReference>
<evidence type="ECO:0000313" key="1">
    <source>
        <dbReference type="EMBL" id="CAK0865341.1"/>
    </source>
</evidence>
<sequence length="549" mass="61683">MSGTPPVLVSALRRSDRNSMGRLQTSWGQVCACDGTSDECKYASDESVLEELLGHMEETGGDHLPDEWEVLPANARVRVRDAPAVAKAVSNQHERDRNRTNALRHLCPDGSLRQGLRNATGQRFAVPSVSEYQFLSSLAKKYKLKEEFVHLKCVWLVHVAAVMSGSSPQGFDDSDRAGASFEDEALVSRSLCQPRLRPSFERGISNGRITILGTFGRRRGRFAAGSVSPVPDVSKDTLATRVLRLFRGELFCSSEVFATWVFYDLVFWFLADIDGFEALLEVTGGLLKDVPEWIRRARLVISECPHAEYFWGSTNDGRRSFPLQIVRRRIDDLRWKPAWAGSMPSDMPVSRVLAFVALLGDWHAGASRIAQRVLAFKAQKRELASAAQEIALDYCLPGFSHAGDMRRFEYYWPKFPLSDLVLYAQESMRLFDHDRKGLRGRLHLPQRNVEALAAVTSNGRGGRLPLVAFDMEPSCAMFKKLRDLDKDMLRSLDLPIRGLWQRGGGVDPEHLTAYDPQVVNCMLWKHDVCALSPPTQRFVGVSLHLDKSY</sequence>
<evidence type="ECO:0000313" key="2">
    <source>
        <dbReference type="Proteomes" id="UP001189429"/>
    </source>
</evidence>
<comment type="caution">
    <text evidence="1">The sequence shown here is derived from an EMBL/GenBank/DDBJ whole genome shotgun (WGS) entry which is preliminary data.</text>
</comment>
<dbReference type="Proteomes" id="UP001189429">
    <property type="component" value="Unassembled WGS sequence"/>
</dbReference>
<proteinExistence type="predicted"/>
<keyword evidence="2" id="KW-1185">Reference proteome</keyword>
<protein>
    <submittedName>
        <fullName evidence="1">Uncharacterized protein</fullName>
    </submittedName>
</protein>
<name>A0ABN9UYV7_9DINO</name>
<gene>
    <name evidence="1" type="ORF">PCOR1329_LOCUS52898</name>
</gene>